<evidence type="ECO:0000313" key="3">
    <source>
        <dbReference type="Proteomes" id="UP000544222"/>
    </source>
</evidence>
<dbReference type="SUPFAM" id="SSF46689">
    <property type="entry name" value="Homeodomain-like"/>
    <property type="match status" value="1"/>
</dbReference>
<dbReference type="InterPro" id="IPR009057">
    <property type="entry name" value="Homeodomain-like_sf"/>
</dbReference>
<comment type="caution">
    <text evidence="2">The sequence shown here is derived from an EMBL/GenBank/DDBJ whole genome shotgun (WGS) entry which is preliminary data.</text>
</comment>
<dbReference type="Proteomes" id="UP000544222">
    <property type="component" value="Unassembled WGS sequence"/>
</dbReference>
<dbReference type="AlphaFoldDB" id="A0A7W5DTD6"/>
<reference evidence="2 3" key="1">
    <citation type="submission" date="2020-08" db="EMBL/GenBank/DDBJ databases">
        <title>Genomic Encyclopedia of Type Strains, Phase IV (KMG-IV): sequencing the most valuable type-strain genomes for metagenomic binning, comparative biology and taxonomic classification.</title>
        <authorList>
            <person name="Goeker M."/>
        </authorList>
    </citation>
    <scope>NUCLEOTIDE SEQUENCE [LARGE SCALE GENOMIC DNA]</scope>
    <source>
        <strain evidence="2 3">DSM 27471</strain>
    </source>
</reference>
<evidence type="ECO:0000256" key="1">
    <source>
        <dbReference type="SAM" id="Coils"/>
    </source>
</evidence>
<dbReference type="InterPro" id="IPR036388">
    <property type="entry name" value="WH-like_DNA-bd_sf"/>
</dbReference>
<protein>
    <submittedName>
        <fullName evidence="2">Transposase-like protein</fullName>
    </submittedName>
</protein>
<name>A0A7W5DTD6_9PORP</name>
<keyword evidence="1" id="KW-0175">Coiled coil</keyword>
<organism evidence="2 3">
    <name type="scientific">Microbacter margulisiae</name>
    <dbReference type="NCBI Taxonomy" id="1350067"/>
    <lineage>
        <taxon>Bacteria</taxon>
        <taxon>Pseudomonadati</taxon>
        <taxon>Bacteroidota</taxon>
        <taxon>Bacteroidia</taxon>
        <taxon>Bacteroidales</taxon>
        <taxon>Porphyromonadaceae</taxon>
        <taxon>Microbacter</taxon>
    </lineage>
</organism>
<evidence type="ECO:0000313" key="2">
    <source>
        <dbReference type="EMBL" id="MBB3188229.1"/>
    </source>
</evidence>
<sequence length="171" mass="19955">MKREVEFLIQPPFFYCLSRPEIALHKKRKIMGGIKNQYVKRTQKDYSMSLKLSIISEIERGDISVTSATKKYGIQGRSTVVGWLRKYGTFDWENQTPSNMPKSKDQKILELEQKIKVLEKQKAFLEKQAEQSDMKAAFFDMMVDMAEKEYNISIRKNSLPEQSTDSVKKTK</sequence>
<proteinExistence type="predicted"/>
<accession>A0A7W5DTD6</accession>
<dbReference type="Gene3D" id="1.10.10.10">
    <property type="entry name" value="Winged helix-like DNA-binding domain superfamily/Winged helix DNA-binding domain"/>
    <property type="match status" value="1"/>
</dbReference>
<gene>
    <name evidence="2" type="ORF">FHX64_002427</name>
</gene>
<keyword evidence="3" id="KW-1185">Reference proteome</keyword>
<dbReference type="EMBL" id="JACHYB010000002">
    <property type="protein sequence ID" value="MBB3188229.1"/>
    <property type="molecule type" value="Genomic_DNA"/>
</dbReference>
<feature type="coiled-coil region" evidence="1">
    <location>
        <begin position="108"/>
        <end position="135"/>
    </location>
</feature>